<organism evidence="1 2">
    <name type="scientific">Actinoplanes ianthinogenes</name>
    <dbReference type="NCBI Taxonomy" id="122358"/>
    <lineage>
        <taxon>Bacteria</taxon>
        <taxon>Bacillati</taxon>
        <taxon>Actinomycetota</taxon>
        <taxon>Actinomycetes</taxon>
        <taxon>Micromonosporales</taxon>
        <taxon>Micromonosporaceae</taxon>
        <taxon>Actinoplanes</taxon>
    </lineage>
</organism>
<dbReference type="Proteomes" id="UP000676967">
    <property type="component" value="Chromosome"/>
</dbReference>
<reference evidence="1 2" key="1">
    <citation type="submission" date="2020-08" db="EMBL/GenBank/DDBJ databases">
        <title>Whole genome shotgun sequence of Actinoplanes ianthinogenes NBRC 13996.</title>
        <authorList>
            <person name="Komaki H."/>
            <person name="Tamura T."/>
        </authorList>
    </citation>
    <scope>NUCLEOTIDE SEQUENCE [LARGE SCALE GENOMIC DNA]</scope>
    <source>
        <strain evidence="1 2">NBRC 13996</strain>
    </source>
</reference>
<proteinExistence type="predicted"/>
<gene>
    <name evidence="1" type="ORF">Aiant_51890</name>
</gene>
<name>A0ABM7LZ34_9ACTN</name>
<dbReference type="RefSeq" id="WP_189329398.1">
    <property type="nucleotide sequence ID" value="NZ_AP023356.1"/>
</dbReference>
<protein>
    <submittedName>
        <fullName evidence="1">Uncharacterized protein</fullName>
    </submittedName>
</protein>
<accession>A0ABM7LZ34</accession>
<dbReference type="EMBL" id="AP023356">
    <property type="protein sequence ID" value="BCJ44532.1"/>
    <property type="molecule type" value="Genomic_DNA"/>
</dbReference>
<sequence>MELLTRETDHEGVEEWLIQLWPQAYDIQDIFVRLCKVPCLDAMSARGHGREAPPG</sequence>
<evidence type="ECO:0000313" key="1">
    <source>
        <dbReference type="EMBL" id="BCJ44532.1"/>
    </source>
</evidence>
<evidence type="ECO:0000313" key="2">
    <source>
        <dbReference type="Proteomes" id="UP000676967"/>
    </source>
</evidence>
<keyword evidence="2" id="KW-1185">Reference proteome</keyword>